<sequence>MSSGIEEIIEEIEEYVDGCKPSAFSPSKIIVNRDELESLLEELRTKTPEEIKRYQKIISNKEAILADAQNKADAIIAQAQIQTNELVSEHQIMQQAYAKANEIIMLATKNAQDMLDKATEDANSIRMGAIAYTDDMLNTIESVISNSMETTQARTETFMQTMQGYLDIVVANRQELAPQEVKEPEAPADQPQTPEPKAEETASEDNVPALDIPESFFNKE</sequence>
<protein>
    <submittedName>
        <fullName evidence="3">ATPase</fullName>
    </submittedName>
</protein>
<keyword evidence="1" id="KW-0175">Coiled coil</keyword>
<reference evidence="3 4" key="1">
    <citation type="submission" date="2020-08" db="EMBL/GenBank/DDBJ databases">
        <title>Genome public.</title>
        <authorList>
            <person name="Liu C."/>
            <person name="Sun Q."/>
        </authorList>
    </citation>
    <scope>NUCLEOTIDE SEQUENCE [LARGE SCALE GENOMIC DNA]</scope>
    <source>
        <strain evidence="3 4">NSJ-9</strain>
    </source>
</reference>
<evidence type="ECO:0000256" key="2">
    <source>
        <dbReference type="SAM" id="MobiDB-lite"/>
    </source>
</evidence>
<keyword evidence="4" id="KW-1185">Reference proteome</keyword>
<gene>
    <name evidence="3" type="ORF">H8R94_00875</name>
</gene>
<feature type="coiled-coil region" evidence="1">
    <location>
        <begin position="51"/>
        <end position="85"/>
    </location>
</feature>
<evidence type="ECO:0000256" key="1">
    <source>
        <dbReference type="SAM" id="Coils"/>
    </source>
</evidence>
<evidence type="ECO:0000313" key="4">
    <source>
        <dbReference type="Proteomes" id="UP000643810"/>
    </source>
</evidence>
<proteinExistence type="predicted"/>
<name>A0ABR7GEF8_9FIRM</name>
<dbReference type="Proteomes" id="UP000643810">
    <property type="component" value="Unassembled WGS sequence"/>
</dbReference>
<organism evidence="3 4">
    <name type="scientific">Roseburia lenta</name>
    <dbReference type="NCBI Taxonomy" id="2763061"/>
    <lineage>
        <taxon>Bacteria</taxon>
        <taxon>Bacillati</taxon>
        <taxon>Bacillota</taxon>
        <taxon>Clostridia</taxon>
        <taxon>Lachnospirales</taxon>
        <taxon>Lachnospiraceae</taxon>
        <taxon>Roseburia</taxon>
    </lineage>
</organism>
<evidence type="ECO:0000313" key="3">
    <source>
        <dbReference type="EMBL" id="MBC5685176.1"/>
    </source>
</evidence>
<comment type="caution">
    <text evidence="3">The sequence shown here is derived from an EMBL/GenBank/DDBJ whole genome shotgun (WGS) entry which is preliminary data.</text>
</comment>
<dbReference type="EMBL" id="JACOPG010000001">
    <property type="protein sequence ID" value="MBC5685176.1"/>
    <property type="molecule type" value="Genomic_DNA"/>
</dbReference>
<feature type="region of interest" description="Disordered" evidence="2">
    <location>
        <begin position="176"/>
        <end position="220"/>
    </location>
</feature>
<accession>A0ABR7GEF8</accession>
<dbReference type="RefSeq" id="WP_118281184.1">
    <property type="nucleotide sequence ID" value="NZ_JACOPG010000001.1"/>
</dbReference>